<keyword evidence="4" id="KW-0238">DNA-binding</keyword>
<comment type="similarity">
    <text evidence="1">Belongs to the sigma-70 factor family. ECF subfamily.</text>
</comment>
<dbReference type="CDD" id="cd06171">
    <property type="entry name" value="Sigma70_r4"/>
    <property type="match status" value="1"/>
</dbReference>
<organism evidence="8 9">
    <name type="scientific">Arachnia propionica</name>
    <dbReference type="NCBI Taxonomy" id="1750"/>
    <lineage>
        <taxon>Bacteria</taxon>
        <taxon>Bacillati</taxon>
        <taxon>Actinomycetota</taxon>
        <taxon>Actinomycetes</taxon>
        <taxon>Propionibacteriales</taxon>
        <taxon>Propionibacteriaceae</taxon>
        <taxon>Arachnia</taxon>
    </lineage>
</organism>
<keyword evidence="5" id="KW-0804">Transcription</keyword>
<gene>
    <name evidence="8" type="ORF">EII35_12160</name>
</gene>
<proteinExistence type="inferred from homology"/>
<dbReference type="SUPFAM" id="SSF88946">
    <property type="entry name" value="Sigma2 domain of RNA polymerase sigma factors"/>
    <property type="match status" value="1"/>
</dbReference>
<evidence type="ECO:0000256" key="5">
    <source>
        <dbReference type="ARBA" id="ARBA00023163"/>
    </source>
</evidence>
<accession>A0A3P1WQQ7</accession>
<reference evidence="8 9" key="1">
    <citation type="submission" date="2018-11" db="EMBL/GenBank/DDBJ databases">
        <title>Genomes From Bacteria Associated with the Canine Oral Cavity: a Test Case for Automated Genome-Based Taxonomic Assignment.</title>
        <authorList>
            <person name="Coil D.A."/>
            <person name="Jospin G."/>
            <person name="Darling A.E."/>
            <person name="Wallis C."/>
            <person name="Davis I.J."/>
            <person name="Harris S."/>
            <person name="Eisen J.A."/>
            <person name="Holcombe L.J."/>
            <person name="O'Flynn C."/>
        </authorList>
    </citation>
    <scope>NUCLEOTIDE SEQUENCE [LARGE SCALE GENOMIC DNA]</scope>
    <source>
        <strain evidence="8 9">OH2822_COT-296</strain>
    </source>
</reference>
<dbReference type="NCBIfam" id="TIGR02937">
    <property type="entry name" value="sigma70-ECF"/>
    <property type="match status" value="1"/>
</dbReference>
<name>A0A3P1WQQ7_9ACTN</name>
<keyword evidence="2" id="KW-0805">Transcription regulation</keyword>
<dbReference type="InterPro" id="IPR013324">
    <property type="entry name" value="RNA_pol_sigma_r3/r4-like"/>
</dbReference>
<dbReference type="PANTHER" id="PTHR43133">
    <property type="entry name" value="RNA POLYMERASE ECF-TYPE SIGMA FACTO"/>
    <property type="match status" value="1"/>
</dbReference>
<dbReference type="PANTHER" id="PTHR43133:SF50">
    <property type="entry name" value="ECF RNA POLYMERASE SIGMA FACTOR SIGM"/>
    <property type="match status" value="1"/>
</dbReference>
<dbReference type="Pfam" id="PF08281">
    <property type="entry name" value="Sigma70_r4_2"/>
    <property type="match status" value="1"/>
</dbReference>
<dbReference type="OrthoDB" id="3692620at2"/>
<dbReference type="GO" id="GO:0016987">
    <property type="term" value="F:sigma factor activity"/>
    <property type="evidence" value="ECO:0007669"/>
    <property type="project" value="UniProtKB-KW"/>
</dbReference>
<protein>
    <submittedName>
        <fullName evidence="8">SigE family RNA polymerase sigma factor</fullName>
    </submittedName>
</protein>
<evidence type="ECO:0000313" key="9">
    <source>
        <dbReference type="Proteomes" id="UP000280935"/>
    </source>
</evidence>
<dbReference type="RefSeq" id="WP_125228736.1">
    <property type="nucleotide sequence ID" value="NZ_RQYT01000035.1"/>
</dbReference>
<evidence type="ECO:0000256" key="4">
    <source>
        <dbReference type="ARBA" id="ARBA00023125"/>
    </source>
</evidence>
<dbReference type="EMBL" id="RQYT01000035">
    <property type="protein sequence ID" value="RRD48601.1"/>
    <property type="molecule type" value="Genomic_DNA"/>
</dbReference>
<dbReference type="Pfam" id="PF04542">
    <property type="entry name" value="Sigma70_r2"/>
    <property type="match status" value="1"/>
</dbReference>
<dbReference type="InterPro" id="IPR013249">
    <property type="entry name" value="RNA_pol_sigma70_r4_t2"/>
</dbReference>
<dbReference type="SUPFAM" id="SSF88659">
    <property type="entry name" value="Sigma3 and sigma4 domains of RNA polymerase sigma factors"/>
    <property type="match status" value="1"/>
</dbReference>
<evidence type="ECO:0000256" key="1">
    <source>
        <dbReference type="ARBA" id="ARBA00010641"/>
    </source>
</evidence>
<evidence type="ECO:0000256" key="3">
    <source>
        <dbReference type="ARBA" id="ARBA00023082"/>
    </source>
</evidence>
<dbReference type="InterPro" id="IPR014284">
    <property type="entry name" value="RNA_pol_sigma-70_dom"/>
</dbReference>
<evidence type="ECO:0000259" key="7">
    <source>
        <dbReference type="Pfam" id="PF08281"/>
    </source>
</evidence>
<evidence type="ECO:0000256" key="2">
    <source>
        <dbReference type="ARBA" id="ARBA00023015"/>
    </source>
</evidence>
<evidence type="ECO:0000259" key="6">
    <source>
        <dbReference type="Pfam" id="PF04542"/>
    </source>
</evidence>
<comment type="caution">
    <text evidence="8">The sequence shown here is derived from an EMBL/GenBank/DDBJ whole genome shotgun (WGS) entry which is preliminary data.</text>
</comment>
<dbReference type="GO" id="GO:0003677">
    <property type="term" value="F:DNA binding"/>
    <property type="evidence" value="ECO:0007669"/>
    <property type="project" value="UniProtKB-KW"/>
</dbReference>
<dbReference type="InterPro" id="IPR036388">
    <property type="entry name" value="WH-like_DNA-bd_sf"/>
</dbReference>
<dbReference type="InterPro" id="IPR007627">
    <property type="entry name" value="RNA_pol_sigma70_r2"/>
</dbReference>
<evidence type="ECO:0000313" key="8">
    <source>
        <dbReference type="EMBL" id="RRD48601.1"/>
    </source>
</evidence>
<keyword evidence="3" id="KW-0731">Sigma factor</keyword>
<dbReference type="InterPro" id="IPR039425">
    <property type="entry name" value="RNA_pol_sigma-70-like"/>
</dbReference>
<dbReference type="GO" id="GO:0006352">
    <property type="term" value="P:DNA-templated transcription initiation"/>
    <property type="evidence" value="ECO:0007669"/>
    <property type="project" value="InterPro"/>
</dbReference>
<sequence length="174" mass="19483">MPTRTEVQEHFSEFVAAHLDLLVRIARSLTGSAESADDLAQTALEKAYRSWPKVMTMAEPLAYVRRILVNSAYDAWRRRTRLRHILGVRADVEDPPATSRWGNSEDTVDSLSRIDALMRPLTAKERAVVTLRFLVGLTEAETAWELGIALGTVKSTAARALNRMRVAEHQRSGV</sequence>
<dbReference type="Proteomes" id="UP000280935">
    <property type="component" value="Unassembled WGS sequence"/>
</dbReference>
<dbReference type="AlphaFoldDB" id="A0A3P1WQQ7"/>
<dbReference type="InterPro" id="IPR013325">
    <property type="entry name" value="RNA_pol_sigma_r2"/>
</dbReference>
<feature type="domain" description="RNA polymerase sigma-70 region 2" evidence="6">
    <location>
        <begin position="15"/>
        <end position="81"/>
    </location>
</feature>
<dbReference type="Gene3D" id="1.10.1740.10">
    <property type="match status" value="1"/>
</dbReference>
<feature type="domain" description="RNA polymerase sigma factor 70 region 4 type 2" evidence="7">
    <location>
        <begin position="113"/>
        <end position="164"/>
    </location>
</feature>
<dbReference type="Gene3D" id="1.10.10.10">
    <property type="entry name" value="Winged helix-like DNA-binding domain superfamily/Winged helix DNA-binding domain"/>
    <property type="match status" value="1"/>
</dbReference>